<accession>A6NXL4</accession>
<proteinExistence type="predicted"/>
<protein>
    <submittedName>
        <fullName evidence="2">Replication initiator protein A domain protein</fullName>
    </submittedName>
</protein>
<reference evidence="2 3" key="2">
    <citation type="submission" date="2007-06" db="EMBL/GenBank/DDBJ databases">
        <title>Draft genome sequence of Pseudoflavonifractor capillosus ATCC 29799.</title>
        <authorList>
            <person name="Sudarsanam P."/>
            <person name="Ley R."/>
            <person name="Guruge J."/>
            <person name="Turnbaugh P.J."/>
            <person name="Mahowald M."/>
            <person name="Liep D."/>
            <person name="Gordon J."/>
        </authorList>
    </citation>
    <scope>NUCLEOTIDE SEQUENCE [LARGE SCALE GENOMIC DNA]</scope>
    <source>
        <strain evidence="2 3">ATCC 29799</strain>
    </source>
</reference>
<sequence length="181" mass="20594">MAVDIQTVIMYEIHTLINKKKSTLKKIIHQSNQYTEWIDGIGGCMKPLFYKFTTESPAASYIPFPRFLMDDCFAGLGNDAKVLYALMLDRASISKVNGYIEKDGAIRLYFTVEQAEEKLHRSRQSVTRIFQQLEKSGLICRKKQGLGRPAVITLNYPANAKLITKKEVALYVEENMCAETD</sequence>
<evidence type="ECO:0000313" key="3">
    <source>
        <dbReference type="Proteomes" id="UP000003639"/>
    </source>
</evidence>
<evidence type="ECO:0000259" key="1">
    <source>
        <dbReference type="Pfam" id="PF06970"/>
    </source>
</evidence>
<dbReference type="AlphaFoldDB" id="A6NXL4"/>
<dbReference type="Pfam" id="PF06970">
    <property type="entry name" value="RepA_N"/>
    <property type="match status" value="1"/>
</dbReference>
<reference evidence="2 3" key="1">
    <citation type="submission" date="2007-04" db="EMBL/GenBank/DDBJ databases">
        <authorList>
            <person name="Fulton L."/>
            <person name="Clifton S."/>
            <person name="Fulton B."/>
            <person name="Xu J."/>
            <person name="Minx P."/>
            <person name="Pepin K.H."/>
            <person name="Johnson M."/>
            <person name="Thiruvilangam P."/>
            <person name="Bhonagiri V."/>
            <person name="Nash W.E."/>
            <person name="Mardis E.R."/>
            <person name="Wilson R.K."/>
        </authorList>
    </citation>
    <scope>NUCLEOTIDE SEQUENCE [LARGE SCALE GENOMIC DNA]</scope>
    <source>
        <strain evidence="2 3">ATCC 29799</strain>
    </source>
</reference>
<name>A6NXL4_9FIRM</name>
<organism evidence="2 3">
    <name type="scientific">Pseudoflavonifractor capillosus ATCC 29799</name>
    <dbReference type="NCBI Taxonomy" id="411467"/>
    <lineage>
        <taxon>Bacteria</taxon>
        <taxon>Bacillati</taxon>
        <taxon>Bacillota</taxon>
        <taxon>Clostridia</taxon>
        <taxon>Eubacteriales</taxon>
        <taxon>Oscillospiraceae</taxon>
        <taxon>Pseudoflavonifractor</taxon>
    </lineage>
</organism>
<gene>
    <name evidence="2" type="primary">repA</name>
    <name evidence="2" type="ORF">BACCAP_02960</name>
</gene>
<dbReference type="eggNOG" id="ENOG5032XSB">
    <property type="taxonomic scope" value="Bacteria"/>
</dbReference>
<evidence type="ECO:0000313" key="2">
    <source>
        <dbReference type="EMBL" id="EDM99034.1"/>
    </source>
</evidence>
<dbReference type="STRING" id="411467.BACCAP_02960"/>
<dbReference type="Proteomes" id="UP000003639">
    <property type="component" value="Unassembled WGS sequence"/>
</dbReference>
<dbReference type="SUPFAM" id="SSF46785">
    <property type="entry name" value="Winged helix' DNA-binding domain"/>
    <property type="match status" value="1"/>
</dbReference>
<comment type="caution">
    <text evidence="2">The sequence shown here is derived from an EMBL/GenBank/DDBJ whole genome shotgun (WGS) entry which is preliminary data.</text>
</comment>
<keyword evidence="3" id="KW-1185">Reference proteome</keyword>
<dbReference type="InterPro" id="IPR010724">
    <property type="entry name" value="RepA_N"/>
</dbReference>
<feature type="domain" description="Replication initiator A N-terminal" evidence="1">
    <location>
        <begin position="60"/>
        <end position="133"/>
    </location>
</feature>
<dbReference type="InterPro" id="IPR036390">
    <property type="entry name" value="WH_DNA-bd_sf"/>
</dbReference>
<dbReference type="EMBL" id="AAXG02000028">
    <property type="protein sequence ID" value="EDM99034.1"/>
    <property type="molecule type" value="Genomic_DNA"/>
</dbReference>